<evidence type="ECO:0000313" key="3">
    <source>
        <dbReference type="Proteomes" id="UP001064782"/>
    </source>
</evidence>
<dbReference type="EMBL" id="BRXE01000035">
    <property type="protein sequence ID" value="GLB83855.1"/>
    <property type="molecule type" value="Genomic_DNA"/>
</dbReference>
<evidence type="ECO:0000313" key="1">
    <source>
        <dbReference type="EMBL" id="GLB83855.1"/>
    </source>
</evidence>
<dbReference type="NCBIfam" id="NF040653">
    <property type="entry name" value="Rv1535_dom"/>
    <property type="match status" value="1"/>
</dbReference>
<gene>
    <name evidence="2" type="ORF">Mkiyose1413_21120</name>
    <name evidence="1" type="ORF">SRL2020028_31110</name>
</gene>
<evidence type="ECO:0000313" key="2">
    <source>
        <dbReference type="EMBL" id="GLD30229.1"/>
    </source>
</evidence>
<keyword evidence="3" id="KW-1185">Reference proteome</keyword>
<accession>A0A9P3Q5S9</accession>
<name>A0A9P3Q5S9_9MYCO</name>
<dbReference type="AlphaFoldDB" id="A0A9P3Q5S9"/>
<protein>
    <submittedName>
        <fullName evidence="2">Uncharacterized protein</fullName>
    </submittedName>
</protein>
<dbReference type="Proteomes" id="UP001165663">
    <property type="component" value="Unassembled WGS sequence"/>
</dbReference>
<reference evidence="2" key="1">
    <citation type="submission" date="2022-08" db="EMBL/GenBank/DDBJ databases">
        <title>Mycobacterium kiyosense sp. nov., scotochromogenic slow-glowing species isolated from respiratory specimens.</title>
        <authorList>
            <person name="Fukano H."/>
            <person name="Kazumi Y."/>
            <person name="Sakagami N."/>
            <person name="Ato M."/>
            <person name="Mitarai S."/>
            <person name="Hoshino Y."/>
        </authorList>
    </citation>
    <scope>NUCLEOTIDE SEQUENCE</scope>
    <source>
        <strain evidence="2">1413</strain>
        <strain evidence="1">SRL2020-028</strain>
    </source>
</reference>
<dbReference type="Proteomes" id="UP001064782">
    <property type="component" value="Unassembled WGS sequence"/>
</dbReference>
<dbReference type="EMBL" id="BRZI01000011">
    <property type="protein sequence ID" value="GLD30229.1"/>
    <property type="molecule type" value="Genomic_DNA"/>
</dbReference>
<comment type="caution">
    <text evidence="2">The sequence shown here is derived from an EMBL/GenBank/DDBJ whole genome shotgun (WGS) entry which is preliminary data.</text>
</comment>
<proteinExistence type="predicted"/>
<organism evidence="2 3">
    <name type="scientific">Mycobacterium kiyosense</name>
    <dbReference type="NCBI Taxonomy" id="2871094"/>
    <lineage>
        <taxon>Bacteria</taxon>
        <taxon>Bacillati</taxon>
        <taxon>Actinomycetota</taxon>
        <taxon>Actinomycetes</taxon>
        <taxon>Mycobacteriales</taxon>
        <taxon>Mycobacteriaceae</taxon>
        <taxon>Mycobacterium</taxon>
    </lineage>
</organism>
<sequence>MGDLKFAHHRQVDCERVAGPDVLHRFSLRGTAGSLLFGHHLPFSNEGFPVTPGDGVTVGNMTTTDARLDPLAASLAVLLRRPLTELYALLWRVGVLEVGTRAQRDEFPGRSAPVYQRRLSS</sequence>